<proteinExistence type="inferred from homology"/>
<accession>A0AAV8ZQP2</accession>
<dbReference type="CDD" id="cd00190">
    <property type="entry name" value="Tryp_SPc"/>
    <property type="match status" value="1"/>
</dbReference>
<dbReference type="EMBL" id="JANEYF010000836">
    <property type="protein sequence ID" value="KAJ8967698.1"/>
    <property type="molecule type" value="Genomic_DNA"/>
</dbReference>
<dbReference type="InterPro" id="IPR033116">
    <property type="entry name" value="TRYPSIN_SER"/>
</dbReference>
<dbReference type="Gene3D" id="2.40.10.10">
    <property type="entry name" value="Trypsin-like serine proteases"/>
    <property type="match status" value="2"/>
</dbReference>
<evidence type="ECO:0000259" key="3">
    <source>
        <dbReference type="PROSITE" id="PS50240"/>
    </source>
</evidence>
<evidence type="ECO:0000313" key="5">
    <source>
        <dbReference type="Proteomes" id="UP001162156"/>
    </source>
</evidence>
<keyword evidence="5" id="KW-1185">Reference proteome</keyword>
<dbReference type="Proteomes" id="UP001162156">
    <property type="component" value="Unassembled WGS sequence"/>
</dbReference>
<dbReference type="PRINTS" id="PR00722">
    <property type="entry name" value="CHYMOTRYPSIN"/>
</dbReference>
<gene>
    <name evidence="4" type="ORF">NQ314_002681</name>
</gene>
<evidence type="ECO:0000313" key="4">
    <source>
        <dbReference type="EMBL" id="KAJ8967698.1"/>
    </source>
</evidence>
<reference evidence="4" key="1">
    <citation type="journal article" date="2023" name="Insect Mol. Biol.">
        <title>Genome sequencing provides insights into the evolution of gene families encoding plant cell wall-degrading enzymes in longhorned beetles.</title>
        <authorList>
            <person name="Shin N.R."/>
            <person name="Okamura Y."/>
            <person name="Kirsch R."/>
            <person name="Pauchet Y."/>
        </authorList>
    </citation>
    <scope>NUCLEOTIDE SEQUENCE</scope>
    <source>
        <strain evidence="4">RBIC_L_NR</strain>
    </source>
</reference>
<dbReference type="InterPro" id="IPR001254">
    <property type="entry name" value="Trypsin_dom"/>
</dbReference>
<dbReference type="GO" id="GO:0006508">
    <property type="term" value="P:proteolysis"/>
    <property type="evidence" value="ECO:0007669"/>
    <property type="project" value="InterPro"/>
</dbReference>
<dbReference type="InterPro" id="IPR051487">
    <property type="entry name" value="Ser/Thr_Proteases_Immune/Dev"/>
</dbReference>
<evidence type="ECO:0000256" key="1">
    <source>
        <dbReference type="ARBA" id="ARBA00023157"/>
    </source>
</evidence>
<comment type="similarity">
    <text evidence="2">Belongs to the peptidase S1 family. CLIP subfamily.</text>
</comment>
<dbReference type="InterPro" id="IPR009003">
    <property type="entry name" value="Peptidase_S1_PA"/>
</dbReference>
<evidence type="ECO:0000256" key="2">
    <source>
        <dbReference type="ARBA" id="ARBA00024195"/>
    </source>
</evidence>
<dbReference type="AlphaFoldDB" id="A0AAV8ZQP2"/>
<sequence length="200" mass="22097">MIIIRVEVVLGAHNITSDETTQIRISGESVIIHENFSYRDYQNDIALIKLSEPAPLNEYIDLIPLPTRADADNNYFDETVTSVGWGLSADVVDHQPTKDDLSPLLRYVLVSVLSISECGDYYNDYDNDVLYVTEKNVCTSGYKNKGTCNGDSGGPLIYNGTQVGLVSIGTDLCEICSPSIFTNVAKHLDWIEEHSDVVIS</sequence>
<dbReference type="InterPro" id="IPR043504">
    <property type="entry name" value="Peptidase_S1_PA_chymotrypsin"/>
</dbReference>
<comment type="caution">
    <text evidence="4">The sequence shown here is derived from an EMBL/GenBank/DDBJ whole genome shotgun (WGS) entry which is preliminary data.</text>
</comment>
<dbReference type="PROSITE" id="PS00135">
    <property type="entry name" value="TRYPSIN_SER"/>
    <property type="match status" value="1"/>
</dbReference>
<dbReference type="PANTHER" id="PTHR24256">
    <property type="entry name" value="TRYPTASE-RELATED"/>
    <property type="match status" value="1"/>
</dbReference>
<dbReference type="Pfam" id="PF00089">
    <property type="entry name" value="Trypsin"/>
    <property type="match status" value="1"/>
</dbReference>
<dbReference type="SUPFAM" id="SSF50494">
    <property type="entry name" value="Trypsin-like serine proteases"/>
    <property type="match status" value="1"/>
</dbReference>
<protein>
    <recommendedName>
        <fullName evidence="3">Peptidase S1 domain-containing protein</fullName>
    </recommendedName>
</protein>
<name>A0AAV8ZQP2_9CUCU</name>
<keyword evidence="1" id="KW-1015">Disulfide bond</keyword>
<dbReference type="PROSITE" id="PS50240">
    <property type="entry name" value="TRYPSIN_DOM"/>
    <property type="match status" value="1"/>
</dbReference>
<feature type="domain" description="Peptidase S1" evidence="3">
    <location>
        <begin position="1"/>
        <end position="196"/>
    </location>
</feature>
<organism evidence="4 5">
    <name type="scientific">Rhamnusium bicolor</name>
    <dbReference type="NCBI Taxonomy" id="1586634"/>
    <lineage>
        <taxon>Eukaryota</taxon>
        <taxon>Metazoa</taxon>
        <taxon>Ecdysozoa</taxon>
        <taxon>Arthropoda</taxon>
        <taxon>Hexapoda</taxon>
        <taxon>Insecta</taxon>
        <taxon>Pterygota</taxon>
        <taxon>Neoptera</taxon>
        <taxon>Endopterygota</taxon>
        <taxon>Coleoptera</taxon>
        <taxon>Polyphaga</taxon>
        <taxon>Cucujiformia</taxon>
        <taxon>Chrysomeloidea</taxon>
        <taxon>Cerambycidae</taxon>
        <taxon>Lepturinae</taxon>
        <taxon>Rhagiini</taxon>
        <taxon>Rhamnusium</taxon>
    </lineage>
</organism>
<dbReference type="InterPro" id="IPR001314">
    <property type="entry name" value="Peptidase_S1A"/>
</dbReference>
<dbReference type="GO" id="GO:0004252">
    <property type="term" value="F:serine-type endopeptidase activity"/>
    <property type="evidence" value="ECO:0007669"/>
    <property type="project" value="InterPro"/>
</dbReference>
<dbReference type="SMART" id="SM00020">
    <property type="entry name" value="Tryp_SPc"/>
    <property type="match status" value="1"/>
</dbReference>